<gene>
    <name evidence="1" type="ORF">LCGC14_1688420</name>
</gene>
<sequence length="92" mass="9937">MKLPSIIRASLGTAGIRRIIQAYENTNKCRKTQQLMQAQSLETAYPPFPKNLVPSTIAGLSDDPVPSLGAEQGCSERLDLAHNRMILSGAVS</sequence>
<reference evidence="1" key="1">
    <citation type="journal article" date="2015" name="Nature">
        <title>Complex archaea that bridge the gap between prokaryotes and eukaryotes.</title>
        <authorList>
            <person name="Spang A."/>
            <person name="Saw J.H."/>
            <person name="Jorgensen S.L."/>
            <person name="Zaremba-Niedzwiedzka K."/>
            <person name="Martijn J."/>
            <person name="Lind A.E."/>
            <person name="van Eijk R."/>
            <person name="Schleper C."/>
            <person name="Guy L."/>
            <person name="Ettema T.J."/>
        </authorList>
    </citation>
    <scope>NUCLEOTIDE SEQUENCE</scope>
</reference>
<organism evidence="1">
    <name type="scientific">marine sediment metagenome</name>
    <dbReference type="NCBI Taxonomy" id="412755"/>
    <lineage>
        <taxon>unclassified sequences</taxon>
        <taxon>metagenomes</taxon>
        <taxon>ecological metagenomes</taxon>
    </lineage>
</organism>
<comment type="caution">
    <text evidence="1">The sequence shown here is derived from an EMBL/GenBank/DDBJ whole genome shotgun (WGS) entry which is preliminary data.</text>
</comment>
<evidence type="ECO:0000313" key="1">
    <source>
        <dbReference type="EMBL" id="KKM16184.1"/>
    </source>
</evidence>
<accession>A0A0F9I932</accession>
<name>A0A0F9I932_9ZZZZ</name>
<dbReference type="AlphaFoldDB" id="A0A0F9I932"/>
<proteinExistence type="predicted"/>
<protein>
    <submittedName>
        <fullName evidence="1">Uncharacterized protein</fullName>
    </submittedName>
</protein>
<dbReference type="EMBL" id="LAZR01014731">
    <property type="protein sequence ID" value="KKM16184.1"/>
    <property type="molecule type" value="Genomic_DNA"/>
</dbReference>